<dbReference type="OMA" id="GIGKRIH"/>
<protein>
    <submittedName>
        <fullName evidence="3">Uncharacterized protein</fullName>
    </submittedName>
</protein>
<name>J3LBG5_ORYBR</name>
<dbReference type="RefSeq" id="XP_006647128.1">
    <property type="nucleotide sequence ID" value="XM_006647065.3"/>
</dbReference>
<dbReference type="eggNOG" id="ENOG502R63M">
    <property type="taxonomic scope" value="Eukaryota"/>
</dbReference>
<accession>J3LBG5</accession>
<reference evidence="3" key="1">
    <citation type="submission" date="2013-04" db="UniProtKB">
        <authorList>
            <consortium name="EnsemblPlants"/>
        </authorList>
    </citation>
    <scope>IDENTIFICATION</scope>
</reference>
<dbReference type="KEGG" id="obr:102713439"/>
<evidence type="ECO:0000313" key="3">
    <source>
        <dbReference type="EnsemblPlants" id="OB02G19820.1"/>
    </source>
</evidence>
<feature type="chain" id="PRO_5003773322" evidence="2">
    <location>
        <begin position="20"/>
        <end position="269"/>
    </location>
</feature>
<evidence type="ECO:0000256" key="2">
    <source>
        <dbReference type="SAM" id="SignalP"/>
    </source>
</evidence>
<feature type="region of interest" description="Disordered" evidence="1">
    <location>
        <begin position="80"/>
        <end position="212"/>
    </location>
</feature>
<keyword evidence="4" id="KW-1185">Reference proteome</keyword>
<dbReference type="Gramene" id="OB02G19820.1">
    <property type="protein sequence ID" value="OB02G19820.1"/>
    <property type="gene ID" value="OB02G19820"/>
</dbReference>
<dbReference type="GeneID" id="102713439"/>
<feature type="compositionally biased region" description="Basic residues" evidence="1">
    <location>
        <begin position="170"/>
        <end position="179"/>
    </location>
</feature>
<gene>
    <name evidence="3" type="primary">LOC102713439</name>
</gene>
<proteinExistence type="predicted"/>
<dbReference type="AlphaFoldDB" id="J3LBG5"/>
<sequence>MARLALLLLLPLLLALCRGEPTQALAVLPDADAAAGEEVLSRLQSHVLPAGSSGKVSPADDADQGQLLEKQLVAAEVPVEIEPATHGEERGEEELALPVAEPDPDRSREDAAAVAAEDQLVQMPTTAIHGHDDDVDEDEKSEKGISKRIHHHHHHHDKDDDDEKSEKGIGKRIHHHHHHKDDDDDDDEKSEKGIGKRIHHHHHDKDDDDDDELEEMARRWVRKALTKGARATMHHHGGRFHHHHHRAEEEEEEEKGGVMRWVKDFVNRF</sequence>
<feature type="region of interest" description="Disordered" evidence="1">
    <location>
        <begin position="235"/>
        <end position="255"/>
    </location>
</feature>
<evidence type="ECO:0000313" key="4">
    <source>
        <dbReference type="Proteomes" id="UP000006038"/>
    </source>
</evidence>
<evidence type="ECO:0000256" key="1">
    <source>
        <dbReference type="SAM" id="MobiDB-lite"/>
    </source>
</evidence>
<feature type="signal peptide" evidence="2">
    <location>
        <begin position="1"/>
        <end position="19"/>
    </location>
</feature>
<dbReference type="HOGENOM" id="CLU_1035753_0_0_1"/>
<keyword evidence="2" id="KW-0732">Signal</keyword>
<dbReference type="EnsemblPlants" id="OB02G19820.1">
    <property type="protein sequence ID" value="OB02G19820.1"/>
    <property type="gene ID" value="OB02G19820"/>
</dbReference>
<feature type="compositionally biased region" description="Basic residues" evidence="1">
    <location>
        <begin position="146"/>
        <end position="156"/>
    </location>
</feature>
<organism evidence="3">
    <name type="scientific">Oryza brachyantha</name>
    <name type="common">malo sina</name>
    <dbReference type="NCBI Taxonomy" id="4533"/>
    <lineage>
        <taxon>Eukaryota</taxon>
        <taxon>Viridiplantae</taxon>
        <taxon>Streptophyta</taxon>
        <taxon>Embryophyta</taxon>
        <taxon>Tracheophyta</taxon>
        <taxon>Spermatophyta</taxon>
        <taxon>Magnoliopsida</taxon>
        <taxon>Liliopsida</taxon>
        <taxon>Poales</taxon>
        <taxon>Poaceae</taxon>
        <taxon>BOP clade</taxon>
        <taxon>Oryzoideae</taxon>
        <taxon>Oryzeae</taxon>
        <taxon>Oryzinae</taxon>
        <taxon>Oryza</taxon>
    </lineage>
</organism>
<feature type="compositionally biased region" description="Basic residues" evidence="1">
    <location>
        <begin position="235"/>
        <end position="245"/>
    </location>
</feature>
<dbReference type="Proteomes" id="UP000006038">
    <property type="component" value="Unassembled WGS sequence"/>
</dbReference>